<dbReference type="PANTHER" id="PTHR47603:SF1">
    <property type="entry name" value="PPR CONTAINING-LIKE PROTEIN"/>
    <property type="match status" value="1"/>
</dbReference>
<dbReference type="InterPro" id="IPR011990">
    <property type="entry name" value="TPR-like_helical_dom_sf"/>
</dbReference>
<dbReference type="STRING" id="35608.A0A2U1MJZ9"/>
<dbReference type="PANTHER" id="PTHR47603">
    <property type="entry name" value="PPR CONTAINING-LIKE PROTEIN"/>
    <property type="match status" value="1"/>
</dbReference>
<accession>A0A2U1MJZ9</accession>
<keyword evidence="2" id="KW-1185">Reference proteome</keyword>
<proteinExistence type="predicted"/>
<dbReference type="Proteomes" id="UP000245207">
    <property type="component" value="Unassembled WGS sequence"/>
</dbReference>
<comment type="caution">
    <text evidence="1">The sequence shown here is derived from an EMBL/GenBank/DDBJ whole genome shotgun (WGS) entry which is preliminary data.</text>
</comment>
<sequence length="289" mass="33407">MLRSSKSIIGLIRPMSQFGMLKGPISSYSQTTIIQDKIPTPVSEDELQNHFKEQAMIPYIDKEGERARKSSKIDAEETRKLLKALDVSKKDKINVFISKLLELDDNKEAVYGVLDAWVAEEKEFPIGRLKTALITLERKEKWHKVVQVIKWMLSKGQGITVGTYGQLIRALDMDNRVEEAKKLWVRKLSRDVDTVPWKVCEIIISVYHRNEMWEELATLYKKLEVHGRKVPDKYIAQKVADSYEKLGLVEEKECVMEKYKSLFIKTRGRYGRKQISKESLKSAVLEVSS</sequence>
<dbReference type="AlphaFoldDB" id="A0A2U1MJZ9"/>
<dbReference type="Gene3D" id="1.25.40.10">
    <property type="entry name" value="Tetratricopeptide repeat domain"/>
    <property type="match status" value="1"/>
</dbReference>
<evidence type="ECO:0000313" key="1">
    <source>
        <dbReference type="EMBL" id="PWA61585.1"/>
    </source>
</evidence>
<dbReference type="EMBL" id="PKPP01005069">
    <property type="protein sequence ID" value="PWA61585.1"/>
    <property type="molecule type" value="Genomic_DNA"/>
</dbReference>
<protein>
    <recommendedName>
        <fullName evidence="3">Pentatricopeptide repeat-containing protein</fullName>
    </recommendedName>
</protein>
<evidence type="ECO:0000313" key="2">
    <source>
        <dbReference type="Proteomes" id="UP000245207"/>
    </source>
</evidence>
<dbReference type="OrthoDB" id="1878928at2759"/>
<gene>
    <name evidence="1" type="ORF">CTI12_AA370730</name>
</gene>
<name>A0A2U1MJZ9_ARTAN</name>
<organism evidence="1 2">
    <name type="scientific">Artemisia annua</name>
    <name type="common">Sweet wormwood</name>
    <dbReference type="NCBI Taxonomy" id="35608"/>
    <lineage>
        <taxon>Eukaryota</taxon>
        <taxon>Viridiplantae</taxon>
        <taxon>Streptophyta</taxon>
        <taxon>Embryophyta</taxon>
        <taxon>Tracheophyta</taxon>
        <taxon>Spermatophyta</taxon>
        <taxon>Magnoliopsida</taxon>
        <taxon>eudicotyledons</taxon>
        <taxon>Gunneridae</taxon>
        <taxon>Pentapetalae</taxon>
        <taxon>asterids</taxon>
        <taxon>campanulids</taxon>
        <taxon>Asterales</taxon>
        <taxon>Asteraceae</taxon>
        <taxon>Asteroideae</taxon>
        <taxon>Anthemideae</taxon>
        <taxon>Artemisiinae</taxon>
        <taxon>Artemisia</taxon>
    </lineage>
</organism>
<reference evidence="1 2" key="1">
    <citation type="journal article" date="2018" name="Mol. Plant">
        <title>The genome of Artemisia annua provides insight into the evolution of Asteraceae family and artemisinin biosynthesis.</title>
        <authorList>
            <person name="Shen Q."/>
            <person name="Zhang L."/>
            <person name="Liao Z."/>
            <person name="Wang S."/>
            <person name="Yan T."/>
            <person name="Shi P."/>
            <person name="Liu M."/>
            <person name="Fu X."/>
            <person name="Pan Q."/>
            <person name="Wang Y."/>
            <person name="Lv Z."/>
            <person name="Lu X."/>
            <person name="Zhang F."/>
            <person name="Jiang W."/>
            <person name="Ma Y."/>
            <person name="Chen M."/>
            <person name="Hao X."/>
            <person name="Li L."/>
            <person name="Tang Y."/>
            <person name="Lv G."/>
            <person name="Zhou Y."/>
            <person name="Sun X."/>
            <person name="Brodelius P.E."/>
            <person name="Rose J.K.C."/>
            <person name="Tang K."/>
        </authorList>
    </citation>
    <scope>NUCLEOTIDE SEQUENCE [LARGE SCALE GENOMIC DNA]</scope>
    <source>
        <strain evidence="2">cv. Huhao1</strain>
        <tissue evidence="1">Leaf</tissue>
    </source>
</reference>
<evidence type="ECO:0008006" key="3">
    <source>
        <dbReference type="Google" id="ProtNLM"/>
    </source>
</evidence>